<dbReference type="EMBL" id="CP073721">
    <property type="protein sequence ID" value="UWZ34379.1"/>
    <property type="molecule type" value="Genomic_DNA"/>
</dbReference>
<evidence type="ECO:0000313" key="4">
    <source>
        <dbReference type="Proteomes" id="UP001058271"/>
    </source>
</evidence>
<keyword evidence="4" id="KW-1185">Reference proteome</keyword>
<evidence type="ECO:0000256" key="2">
    <source>
        <dbReference type="SAM" id="Phobius"/>
    </source>
</evidence>
<organism evidence="3 4">
    <name type="scientific">Dactylosporangium roseum</name>
    <dbReference type="NCBI Taxonomy" id="47989"/>
    <lineage>
        <taxon>Bacteria</taxon>
        <taxon>Bacillati</taxon>
        <taxon>Actinomycetota</taxon>
        <taxon>Actinomycetes</taxon>
        <taxon>Micromonosporales</taxon>
        <taxon>Micromonosporaceae</taxon>
        <taxon>Dactylosporangium</taxon>
    </lineage>
</organism>
<proteinExistence type="predicted"/>
<protein>
    <recommendedName>
        <fullName evidence="5">Membrane transporter protein</fullName>
    </recommendedName>
</protein>
<keyword evidence="2" id="KW-0812">Transmembrane</keyword>
<dbReference type="RefSeq" id="WP_260723690.1">
    <property type="nucleotide sequence ID" value="NZ_BAAABS010000080.1"/>
</dbReference>
<keyword evidence="2" id="KW-0472">Membrane</keyword>
<feature type="transmembrane region" description="Helical" evidence="2">
    <location>
        <begin position="55"/>
        <end position="73"/>
    </location>
</feature>
<evidence type="ECO:0000313" key="3">
    <source>
        <dbReference type="EMBL" id="UWZ34379.1"/>
    </source>
</evidence>
<name>A0ABY5Z1K4_9ACTN</name>
<feature type="transmembrane region" description="Helical" evidence="2">
    <location>
        <begin position="85"/>
        <end position="103"/>
    </location>
</feature>
<feature type="region of interest" description="Disordered" evidence="1">
    <location>
        <begin position="1"/>
        <end position="27"/>
    </location>
</feature>
<evidence type="ECO:0008006" key="5">
    <source>
        <dbReference type="Google" id="ProtNLM"/>
    </source>
</evidence>
<sequence>MRGPAASVAAGHSTARPAGEDDLDRADGVDGARSAVLLMVTGSGVVAASVEMTSSTLSIGAVAVPAMVLGWIAGDRVSRRMDQTWTRRAVIALLAVGAVLAAVTA</sequence>
<accession>A0ABY5Z1K4</accession>
<keyword evidence="2" id="KW-1133">Transmembrane helix</keyword>
<evidence type="ECO:0000256" key="1">
    <source>
        <dbReference type="SAM" id="MobiDB-lite"/>
    </source>
</evidence>
<gene>
    <name evidence="3" type="ORF">Drose_24480</name>
</gene>
<reference evidence="3" key="1">
    <citation type="submission" date="2021-04" db="EMBL/GenBank/DDBJ databases">
        <title>Biosynthetic gene clusters of Dactylosporangioum roseum.</title>
        <authorList>
            <person name="Hartkoorn R.C."/>
            <person name="Beaudoing E."/>
            <person name="Hot D."/>
            <person name="Moureu S."/>
        </authorList>
    </citation>
    <scope>NUCLEOTIDE SEQUENCE</scope>
    <source>
        <strain evidence="3">NRRL B-16295</strain>
    </source>
</reference>
<dbReference type="Proteomes" id="UP001058271">
    <property type="component" value="Chromosome"/>
</dbReference>